<feature type="domain" description="Histidine kinase" evidence="12">
    <location>
        <begin position="235"/>
        <end position="463"/>
    </location>
</feature>
<name>A0A7S8C4S4_9HYPH</name>
<dbReference type="GO" id="GO:0005886">
    <property type="term" value="C:plasma membrane"/>
    <property type="evidence" value="ECO:0007669"/>
    <property type="project" value="UniProtKB-SubCell"/>
</dbReference>
<evidence type="ECO:0000256" key="7">
    <source>
        <dbReference type="ARBA" id="ARBA00022741"/>
    </source>
</evidence>
<evidence type="ECO:0000256" key="10">
    <source>
        <dbReference type="SAM" id="Coils"/>
    </source>
</evidence>
<keyword evidence="7" id="KW-0547">Nucleotide-binding</keyword>
<dbReference type="EMBL" id="CP058214">
    <property type="protein sequence ID" value="QPC43397.1"/>
    <property type="molecule type" value="Genomic_DNA"/>
</dbReference>
<dbReference type="InterPro" id="IPR005467">
    <property type="entry name" value="His_kinase_dom"/>
</dbReference>
<dbReference type="Proteomes" id="UP000593594">
    <property type="component" value="Chromosome"/>
</dbReference>
<dbReference type="InterPro" id="IPR036890">
    <property type="entry name" value="HATPase_C_sf"/>
</dbReference>
<evidence type="ECO:0000256" key="6">
    <source>
        <dbReference type="ARBA" id="ARBA00022679"/>
    </source>
</evidence>
<dbReference type="EC" id="2.7.13.3" evidence="3"/>
<dbReference type="GO" id="GO:0000155">
    <property type="term" value="F:phosphorelay sensor kinase activity"/>
    <property type="evidence" value="ECO:0007669"/>
    <property type="project" value="InterPro"/>
</dbReference>
<dbReference type="SMART" id="SM00387">
    <property type="entry name" value="HATPase_c"/>
    <property type="match status" value="1"/>
</dbReference>
<keyword evidence="14" id="KW-1185">Reference proteome</keyword>
<evidence type="ECO:0000256" key="5">
    <source>
        <dbReference type="ARBA" id="ARBA00022553"/>
    </source>
</evidence>
<dbReference type="InterPro" id="IPR050980">
    <property type="entry name" value="2C_sensor_his_kinase"/>
</dbReference>
<proteinExistence type="predicted"/>
<gene>
    <name evidence="13" type="ORF">HW532_12250</name>
</gene>
<evidence type="ECO:0000313" key="13">
    <source>
        <dbReference type="EMBL" id="QPC43397.1"/>
    </source>
</evidence>
<evidence type="ECO:0000313" key="14">
    <source>
        <dbReference type="Proteomes" id="UP000593594"/>
    </source>
</evidence>
<keyword evidence="6" id="KW-0808">Transferase</keyword>
<dbReference type="Gene3D" id="1.10.287.130">
    <property type="match status" value="1"/>
</dbReference>
<evidence type="ECO:0000256" key="1">
    <source>
        <dbReference type="ARBA" id="ARBA00000085"/>
    </source>
</evidence>
<dbReference type="PROSITE" id="PS50109">
    <property type="entry name" value="HIS_KIN"/>
    <property type="match status" value="1"/>
</dbReference>
<dbReference type="CDD" id="cd00075">
    <property type="entry name" value="HATPase"/>
    <property type="match status" value="1"/>
</dbReference>
<reference evidence="13 14" key="1">
    <citation type="submission" date="2020-06" db="EMBL/GenBank/DDBJ databases">
        <title>Genome sequence of 2 isolates from Red Sea Mangroves.</title>
        <authorList>
            <person name="Sefrji F."/>
            <person name="Michoud G."/>
            <person name="Merlino G."/>
            <person name="Daffonchio D."/>
        </authorList>
    </citation>
    <scope>NUCLEOTIDE SEQUENCE [LARGE SCALE GENOMIC DNA]</scope>
    <source>
        <strain evidence="13 14">R1DC25</strain>
    </source>
</reference>
<dbReference type="InterPro" id="IPR036097">
    <property type="entry name" value="HisK_dim/P_sf"/>
</dbReference>
<evidence type="ECO:0000256" key="8">
    <source>
        <dbReference type="ARBA" id="ARBA00022777"/>
    </source>
</evidence>
<dbReference type="AlphaFoldDB" id="A0A7S8C4S4"/>
<evidence type="ECO:0000256" key="2">
    <source>
        <dbReference type="ARBA" id="ARBA00004651"/>
    </source>
</evidence>
<keyword evidence="11" id="KW-0812">Transmembrane</keyword>
<organism evidence="13 14">
    <name type="scientific">Kaustia mangrovi</name>
    <dbReference type="NCBI Taxonomy" id="2593653"/>
    <lineage>
        <taxon>Bacteria</taxon>
        <taxon>Pseudomonadati</taxon>
        <taxon>Pseudomonadota</taxon>
        <taxon>Alphaproteobacteria</taxon>
        <taxon>Hyphomicrobiales</taxon>
        <taxon>Parvibaculaceae</taxon>
        <taxon>Kaustia</taxon>
    </lineage>
</organism>
<keyword evidence="4" id="KW-1003">Cell membrane</keyword>
<dbReference type="PRINTS" id="PR00344">
    <property type="entry name" value="BCTRLSENSOR"/>
</dbReference>
<dbReference type="Gene3D" id="3.30.565.10">
    <property type="entry name" value="Histidine kinase-like ATPase, C-terminal domain"/>
    <property type="match status" value="1"/>
</dbReference>
<dbReference type="NCBIfam" id="NF033792">
    <property type="entry name" value="ActS_PrrB_HisK"/>
    <property type="match status" value="1"/>
</dbReference>
<feature type="transmembrane region" description="Helical" evidence="11">
    <location>
        <begin position="124"/>
        <end position="140"/>
    </location>
</feature>
<dbReference type="Pfam" id="PF00512">
    <property type="entry name" value="HisKA"/>
    <property type="match status" value="1"/>
</dbReference>
<feature type="transmembrane region" description="Helical" evidence="11">
    <location>
        <begin position="178"/>
        <end position="199"/>
    </location>
</feature>
<dbReference type="SUPFAM" id="SSF47384">
    <property type="entry name" value="Homodimeric domain of signal transducing histidine kinase"/>
    <property type="match status" value="1"/>
</dbReference>
<feature type="coiled-coil region" evidence="10">
    <location>
        <begin position="251"/>
        <end position="288"/>
    </location>
</feature>
<keyword evidence="8 13" id="KW-0418">Kinase</keyword>
<keyword evidence="10" id="KW-0175">Coiled coil</keyword>
<comment type="catalytic activity">
    <reaction evidence="1">
        <text>ATP + protein L-histidine = ADP + protein N-phospho-L-histidine.</text>
        <dbReference type="EC" id="2.7.13.3"/>
    </reaction>
</comment>
<dbReference type="GO" id="GO:0005524">
    <property type="term" value="F:ATP binding"/>
    <property type="evidence" value="ECO:0007669"/>
    <property type="project" value="UniProtKB-KW"/>
</dbReference>
<dbReference type="SMART" id="SM00388">
    <property type="entry name" value="HisKA"/>
    <property type="match status" value="1"/>
</dbReference>
<dbReference type="PANTHER" id="PTHR44936">
    <property type="entry name" value="SENSOR PROTEIN CREC"/>
    <property type="match status" value="1"/>
</dbReference>
<evidence type="ECO:0000256" key="11">
    <source>
        <dbReference type="SAM" id="Phobius"/>
    </source>
</evidence>
<evidence type="ECO:0000256" key="3">
    <source>
        <dbReference type="ARBA" id="ARBA00012438"/>
    </source>
</evidence>
<feature type="transmembrane region" description="Helical" evidence="11">
    <location>
        <begin position="43"/>
        <end position="61"/>
    </location>
</feature>
<dbReference type="RefSeq" id="WP_213160760.1">
    <property type="nucleotide sequence ID" value="NZ_CP058214.1"/>
</dbReference>
<comment type="subcellular location">
    <subcellularLocation>
        <location evidence="2">Cell membrane</location>
        <topology evidence="2">Multi-pass membrane protein</topology>
    </subcellularLocation>
</comment>
<dbReference type="InterPro" id="IPR004358">
    <property type="entry name" value="Sig_transdc_His_kin-like_C"/>
</dbReference>
<dbReference type="PANTHER" id="PTHR44936:SF10">
    <property type="entry name" value="SENSOR PROTEIN RSTB"/>
    <property type="match status" value="1"/>
</dbReference>
<dbReference type="KEGG" id="kmn:HW532_12250"/>
<evidence type="ECO:0000256" key="4">
    <source>
        <dbReference type="ARBA" id="ARBA00022475"/>
    </source>
</evidence>
<dbReference type="Pfam" id="PF02518">
    <property type="entry name" value="HATPase_c"/>
    <property type="match status" value="1"/>
</dbReference>
<feature type="transmembrane region" description="Helical" evidence="11">
    <location>
        <begin position="99"/>
        <end position="118"/>
    </location>
</feature>
<feature type="transmembrane region" description="Helical" evidence="11">
    <location>
        <begin position="67"/>
        <end position="87"/>
    </location>
</feature>
<evidence type="ECO:0000256" key="9">
    <source>
        <dbReference type="ARBA" id="ARBA00022840"/>
    </source>
</evidence>
<evidence type="ECO:0000259" key="12">
    <source>
        <dbReference type="PROSITE" id="PS50109"/>
    </source>
</evidence>
<protein>
    <recommendedName>
        <fullName evidence="3">histidine kinase</fullName>
        <ecNumber evidence="3">2.7.13.3</ecNumber>
    </recommendedName>
</protein>
<dbReference type="InterPro" id="IPR003594">
    <property type="entry name" value="HATPase_dom"/>
</dbReference>
<accession>A0A7S8C4S4</accession>
<feature type="transmembrane region" description="Helical" evidence="11">
    <location>
        <begin position="147"/>
        <end position="166"/>
    </location>
</feature>
<keyword evidence="11" id="KW-0472">Membrane</keyword>
<sequence>MTAEPVETALARPPGEDENLVDIDPLRPGPGLSRLRLQTLVRLRWLAVAGQTIAVLAVYFGLGFPLPLGPCLGAIALSAWLNIFLGLRWRANLRLKDRYAAMLLGYDIAQLAVLLYLTGGLQNPFAFLFLVPVTVSASSLPVERTIWLSVLALAAASLLSAYHLPLPWDPGEPLALPALYTVGMWTAVVSGTVFAAIYSRQIAEEARRMSAALAATEMVLAREQKLSALDGLAAAAAHELGTPLATIALVAKELKRELPEAEHVKEDLELLTSQAERCRQILSRLANREAEGGDHVFGRLRLKVLIEEAVEPLRGDGGDGEAEPEVTVDARAADGVEGKAAAEPVLPRNPGIRYGLDNLIDNAADFARSAVAVDARWDADMVAVTIRDDGPGFAQEIIDKLGEPYITTRTSPLGVDGSTHEGMGLGLFIAKTLLERSGARITLANRPAPEHGAIVRVEWPRSEIDLSWQ</sequence>
<dbReference type="SUPFAM" id="SSF55874">
    <property type="entry name" value="ATPase domain of HSP90 chaperone/DNA topoisomerase II/histidine kinase"/>
    <property type="match status" value="1"/>
</dbReference>
<dbReference type="CDD" id="cd00082">
    <property type="entry name" value="HisKA"/>
    <property type="match status" value="1"/>
</dbReference>
<keyword evidence="11" id="KW-1133">Transmembrane helix</keyword>
<dbReference type="InterPro" id="IPR047770">
    <property type="entry name" value="RegB"/>
</dbReference>
<keyword evidence="5" id="KW-0597">Phosphoprotein</keyword>
<keyword evidence="9" id="KW-0067">ATP-binding</keyword>
<dbReference type="InterPro" id="IPR003661">
    <property type="entry name" value="HisK_dim/P_dom"/>
</dbReference>